<evidence type="ECO:0000313" key="1">
    <source>
        <dbReference type="EMBL" id="PLW17407.1"/>
    </source>
</evidence>
<name>A0A2N5SVZ6_9BASI</name>
<dbReference type="Proteomes" id="UP000235388">
    <property type="component" value="Unassembled WGS sequence"/>
</dbReference>
<proteinExistence type="predicted"/>
<dbReference type="EMBL" id="PGCJ01000850">
    <property type="protein sequence ID" value="PLW17407.1"/>
    <property type="molecule type" value="Genomic_DNA"/>
</dbReference>
<protein>
    <submittedName>
        <fullName evidence="1">Uncharacterized protein</fullName>
    </submittedName>
</protein>
<accession>A0A2N5SVZ6</accession>
<dbReference type="AlphaFoldDB" id="A0A2N5SVZ6"/>
<reference evidence="1 2" key="1">
    <citation type="submission" date="2017-11" db="EMBL/GenBank/DDBJ databases">
        <title>De novo assembly and phasing of dikaryotic genomes from two isolates of Puccinia coronata f. sp. avenae, the causal agent of oat crown rust.</title>
        <authorList>
            <person name="Miller M.E."/>
            <person name="Zhang Y."/>
            <person name="Omidvar V."/>
            <person name="Sperschneider J."/>
            <person name="Schwessinger B."/>
            <person name="Raley C."/>
            <person name="Palmer J.M."/>
            <person name="Garnica D."/>
            <person name="Upadhyaya N."/>
            <person name="Rathjen J."/>
            <person name="Taylor J.M."/>
            <person name="Park R.F."/>
            <person name="Dodds P.N."/>
            <person name="Hirsch C.D."/>
            <person name="Kianian S.F."/>
            <person name="Figueroa M."/>
        </authorList>
    </citation>
    <scope>NUCLEOTIDE SEQUENCE [LARGE SCALE GENOMIC DNA]</scope>
    <source>
        <strain evidence="1">12NC29</strain>
    </source>
</reference>
<sequence length="80" mass="9324">MCPRLPQGTFGDFPNLYTANMSESTNLISSPCQSTKSLPISFHQQLVLIYQNFRNLKTKYEYDDYYLNSNKTPMVRNFNS</sequence>
<organism evidence="1 2">
    <name type="scientific">Puccinia coronata f. sp. avenae</name>
    <dbReference type="NCBI Taxonomy" id="200324"/>
    <lineage>
        <taxon>Eukaryota</taxon>
        <taxon>Fungi</taxon>
        <taxon>Dikarya</taxon>
        <taxon>Basidiomycota</taxon>
        <taxon>Pucciniomycotina</taxon>
        <taxon>Pucciniomycetes</taxon>
        <taxon>Pucciniales</taxon>
        <taxon>Pucciniaceae</taxon>
        <taxon>Puccinia</taxon>
    </lineage>
</organism>
<comment type="caution">
    <text evidence="1">The sequence shown here is derived from an EMBL/GenBank/DDBJ whole genome shotgun (WGS) entry which is preliminary data.</text>
</comment>
<evidence type="ECO:0000313" key="2">
    <source>
        <dbReference type="Proteomes" id="UP000235388"/>
    </source>
</evidence>
<gene>
    <name evidence="1" type="ORF">PCANC_14664</name>
</gene>
<keyword evidence="2" id="KW-1185">Reference proteome</keyword>